<proteinExistence type="predicted"/>
<feature type="signal peptide" evidence="1">
    <location>
        <begin position="1"/>
        <end position="28"/>
    </location>
</feature>
<dbReference type="RefSeq" id="WP_307429880.1">
    <property type="nucleotide sequence ID" value="NZ_JAUSVK010000001.1"/>
</dbReference>
<organism evidence="2 3">
    <name type="scientific">Labrys monachus</name>
    <dbReference type="NCBI Taxonomy" id="217067"/>
    <lineage>
        <taxon>Bacteria</taxon>
        <taxon>Pseudomonadati</taxon>
        <taxon>Pseudomonadota</taxon>
        <taxon>Alphaproteobacteria</taxon>
        <taxon>Hyphomicrobiales</taxon>
        <taxon>Xanthobacteraceae</taxon>
        <taxon>Labrys</taxon>
    </lineage>
</organism>
<dbReference type="Proteomes" id="UP001237448">
    <property type="component" value="Unassembled WGS sequence"/>
</dbReference>
<dbReference type="EMBL" id="JAUSVK010000001">
    <property type="protein sequence ID" value="MDQ0393870.1"/>
    <property type="molecule type" value="Genomic_DNA"/>
</dbReference>
<protein>
    <recommendedName>
        <fullName evidence="4">DUF2125 domain-containing protein</fullName>
    </recommendedName>
</protein>
<gene>
    <name evidence="2" type="ORF">J3R73_003662</name>
</gene>
<keyword evidence="1" id="KW-0732">Signal</keyword>
<sequence length="489" mass="50488">MKRRDYASLAAFKGALLAATLFAAPAFAQTATPEGAKQLQDALSKTFGPAMFDKGVVSITPQGAAYAVKVDFNALRGEADKAGVTINIGPLVYMATPNADGTYGVTSDSPIDYSMSRKGDKPIDASFKLDGCKSTGVFDPKISAFSSYDVSCPGASLIVHSPEQDIEASYGAITTKLTGRSAGPDGTTISVDGVLNDFVETVVLKDSETPLTITIKAKSGVQSAAIDNLRVAPALDLVSLAANAGGRKNLIAQQDAIKQKLLAALPLWDNMSGRLTLSDVSVGTPMGEFKLGSLEETLGVTGVVKDATYGIGLKYAGLELPEGPVPAWATPLVPTQGNIDVKFSGVDLDGLARLAIQNFDATKKPPIPDSLKGQFLAIALSGQPHVTLSPSTFTASSGAVSAEGTMSVFPSQTGKVTISATNLDQIIASINKADVPNKDQAMMGIALLKGLARSSPDGKAIWDVDFDAATQAVSVNGQVLSAGKGGDDQ</sequence>
<accession>A0ABU0FIH2</accession>
<comment type="caution">
    <text evidence="2">The sequence shown here is derived from an EMBL/GenBank/DDBJ whole genome shotgun (WGS) entry which is preliminary data.</text>
</comment>
<name>A0ABU0FIH2_9HYPH</name>
<evidence type="ECO:0000256" key="1">
    <source>
        <dbReference type="SAM" id="SignalP"/>
    </source>
</evidence>
<feature type="chain" id="PRO_5046864228" description="DUF2125 domain-containing protein" evidence="1">
    <location>
        <begin position="29"/>
        <end position="489"/>
    </location>
</feature>
<keyword evidence="3" id="KW-1185">Reference proteome</keyword>
<reference evidence="2 3" key="1">
    <citation type="submission" date="2023-07" db="EMBL/GenBank/DDBJ databases">
        <title>Genomic Encyclopedia of Type Strains, Phase IV (KMG-IV): sequencing the most valuable type-strain genomes for metagenomic binning, comparative biology and taxonomic classification.</title>
        <authorList>
            <person name="Goeker M."/>
        </authorList>
    </citation>
    <scope>NUCLEOTIDE SEQUENCE [LARGE SCALE GENOMIC DNA]</scope>
    <source>
        <strain evidence="2 3">DSM 5896</strain>
    </source>
</reference>
<evidence type="ECO:0000313" key="3">
    <source>
        <dbReference type="Proteomes" id="UP001237448"/>
    </source>
</evidence>
<evidence type="ECO:0008006" key="4">
    <source>
        <dbReference type="Google" id="ProtNLM"/>
    </source>
</evidence>
<evidence type="ECO:0000313" key="2">
    <source>
        <dbReference type="EMBL" id="MDQ0393870.1"/>
    </source>
</evidence>